<sequence length="380" mass="42461">MATLRKTHPILKMANSALVDLPAPSNISAWWNFGSLLGLCLAAQILTGLFLAMHYTSDINTAFSSVTHICRDVNYGWLIRNMHANGASLFFVCIYLHIGRGIYYGSYLYKETWNVGVIILLLVMMTAFVGYVLPWGQMSFWGATVITNLLSAIPYVGNTLVQWIWGGFSVDNATLNRFFAFHFLLPFIIAALVMVHFLFLHQTGSNNPLGLNSNADKISFHPYYSFKDALGAAALLLVLASLALFSPYLLGDPDNFTPANPLVTPPHIKPEWYFLFAYAILRSVPNKLGGVLALLFSILVLFLLPFLHTSKQRTMTFRPLSQFLFWLLIANVVILTWIGGMPVEHPFTLIGQIASVLYFLLFLVLLPLAGLLENKVFGWT</sequence>
<evidence type="ECO:0000256" key="18">
    <source>
        <dbReference type="PIRSR" id="PIRSR038885-1"/>
    </source>
</evidence>
<feature type="binding site" description="axial binding residue" evidence="19">
    <location>
        <position position="196"/>
    </location>
    <ligand>
        <name>heme b</name>
        <dbReference type="ChEBI" id="CHEBI:60344"/>
        <label>b566</label>
    </ligand>
    <ligandPart>
        <name>Fe</name>
        <dbReference type="ChEBI" id="CHEBI:18248"/>
    </ligandPart>
</feature>
<dbReference type="PIRSF" id="PIRSF038885">
    <property type="entry name" value="COB"/>
    <property type="match status" value="1"/>
</dbReference>
<dbReference type="SUPFAM" id="SSF81648">
    <property type="entry name" value="a domain/subunit of cytochrome bc1 complex (Ubiquinol-cytochrome c reductase)"/>
    <property type="match status" value="1"/>
</dbReference>
<keyword evidence="14" id="KW-0830">Ubiquinone</keyword>
<evidence type="ECO:0000256" key="13">
    <source>
        <dbReference type="ARBA" id="ARBA00023004"/>
    </source>
</evidence>
<dbReference type="GO" id="GO:0045275">
    <property type="term" value="C:respiratory chain complex III"/>
    <property type="evidence" value="ECO:0007669"/>
    <property type="project" value="InterPro"/>
</dbReference>
<comment type="function">
    <text evidence="1 20">Component of the ubiquinol-cytochrome c reductase complex (complex III or cytochrome b-c1 complex) that is part of the mitochondrial respiratory chain. The b-c1 complex mediates electron transfer from ubiquinol to cytochrome c. Contributes to the generation of a proton gradient across the mitochondrial membrane that is then used for ATP synthesis.</text>
</comment>
<keyword evidence="16 20" id="KW-0472">Membrane</keyword>
<keyword evidence="7 20" id="KW-0679">Respiratory chain</keyword>
<feature type="domain" description="Cytochrome b/b6 C-terminal region profile" evidence="22">
    <location>
        <begin position="210"/>
        <end position="380"/>
    </location>
</feature>
<evidence type="ECO:0000256" key="4">
    <source>
        <dbReference type="ARBA" id="ARBA00013531"/>
    </source>
</evidence>
<name>A0A679EPZ1_9TELE</name>
<feature type="transmembrane region" description="Helical" evidence="20">
    <location>
        <begin position="178"/>
        <end position="200"/>
    </location>
</feature>
<gene>
    <name evidence="23" type="primary">cyt b</name>
</gene>
<evidence type="ECO:0000256" key="19">
    <source>
        <dbReference type="PIRSR" id="PIRSR038885-2"/>
    </source>
</evidence>
<dbReference type="PROSITE" id="PS51002">
    <property type="entry name" value="CYTB_NTER"/>
    <property type="match status" value="1"/>
</dbReference>
<comment type="similarity">
    <text evidence="17 20">Belongs to the cytochrome b family.</text>
</comment>
<evidence type="ECO:0000256" key="5">
    <source>
        <dbReference type="ARBA" id="ARBA00022448"/>
    </source>
</evidence>
<evidence type="ECO:0000256" key="15">
    <source>
        <dbReference type="ARBA" id="ARBA00023128"/>
    </source>
</evidence>
<feature type="transmembrane region" description="Helical" evidence="20">
    <location>
        <begin position="29"/>
        <end position="52"/>
    </location>
</feature>
<dbReference type="GO" id="GO:0016491">
    <property type="term" value="F:oxidoreductase activity"/>
    <property type="evidence" value="ECO:0007669"/>
    <property type="project" value="UniProtKB-UniRule"/>
</dbReference>
<evidence type="ECO:0000256" key="10">
    <source>
        <dbReference type="ARBA" id="ARBA00022792"/>
    </source>
</evidence>
<evidence type="ECO:0000256" key="1">
    <source>
        <dbReference type="ARBA" id="ARBA00002566"/>
    </source>
</evidence>
<dbReference type="EMBL" id="AP006821">
    <property type="protein sequence ID" value="BBU26110.1"/>
    <property type="molecule type" value="Genomic_DNA"/>
</dbReference>
<evidence type="ECO:0000313" key="23">
    <source>
        <dbReference type="EMBL" id="BBU26110.1"/>
    </source>
</evidence>
<keyword evidence="15 20" id="KW-0496">Mitochondrion</keyword>
<feature type="domain" description="Cytochrome b/b6 N-terminal region profile" evidence="21">
    <location>
        <begin position="1"/>
        <end position="209"/>
    </location>
</feature>
<comment type="cofactor">
    <cofactor evidence="19">
        <name>heme</name>
        <dbReference type="ChEBI" id="CHEBI:30413"/>
    </cofactor>
    <text evidence="19">Binds 2 heme groups non-covalently.</text>
</comment>
<comment type="subcellular location">
    <subcellularLocation>
        <location evidence="2">Mitochondrion inner membrane</location>
        <topology evidence="2">Multi-pass membrane protein</topology>
    </subcellularLocation>
</comment>
<feature type="transmembrane region" description="Helical" evidence="20">
    <location>
        <begin position="319"/>
        <end position="338"/>
    </location>
</feature>
<keyword evidence="5 20" id="KW-0813">Transport</keyword>
<protein>
    <recommendedName>
        <fullName evidence="4 20">Cytochrome b</fullName>
    </recommendedName>
</protein>
<feature type="binding site" description="axial binding residue" evidence="19">
    <location>
        <position position="97"/>
    </location>
    <ligand>
        <name>heme b</name>
        <dbReference type="ChEBI" id="CHEBI:60344"/>
        <label>b566</label>
    </ligand>
    <ligandPart>
        <name>Fe</name>
        <dbReference type="ChEBI" id="CHEBI:18248"/>
    </ligandPart>
</feature>
<accession>A0A679EPZ1</accession>
<dbReference type="InterPro" id="IPR048259">
    <property type="entry name" value="Cytochrome_b_N_euk/bac"/>
</dbReference>
<keyword evidence="6 19" id="KW-0349">Heme</keyword>
<dbReference type="InterPro" id="IPR036150">
    <property type="entry name" value="Cyt_b/b6_C_sf"/>
</dbReference>
<evidence type="ECO:0000256" key="14">
    <source>
        <dbReference type="ARBA" id="ARBA00023075"/>
    </source>
</evidence>
<feature type="transmembrane region" description="Helical" evidence="20">
    <location>
        <begin position="229"/>
        <end position="250"/>
    </location>
</feature>
<proteinExistence type="inferred from homology"/>
<dbReference type="InterPro" id="IPR005797">
    <property type="entry name" value="Cyt_b/b6_N"/>
</dbReference>
<evidence type="ECO:0000256" key="20">
    <source>
        <dbReference type="RuleBase" id="RU362117"/>
    </source>
</evidence>
<keyword evidence="10" id="KW-0999">Mitochondrion inner membrane</keyword>
<dbReference type="Pfam" id="PF00033">
    <property type="entry name" value="Cytochrome_B"/>
    <property type="match status" value="1"/>
</dbReference>
<evidence type="ECO:0000256" key="12">
    <source>
        <dbReference type="ARBA" id="ARBA00022989"/>
    </source>
</evidence>
<feature type="transmembrane region" description="Helical" evidence="20">
    <location>
        <begin position="113"/>
        <end position="133"/>
    </location>
</feature>
<evidence type="ECO:0000259" key="21">
    <source>
        <dbReference type="PROSITE" id="PS51002"/>
    </source>
</evidence>
<dbReference type="GO" id="GO:0008121">
    <property type="term" value="F:quinol-cytochrome-c reductase activity"/>
    <property type="evidence" value="ECO:0007669"/>
    <property type="project" value="InterPro"/>
</dbReference>
<keyword evidence="13 19" id="KW-0408">Iron</keyword>
<dbReference type="PANTHER" id="PTHR19271:SF16">
    <property type="entry name" value="CYTOCHROME B"/>
    <property type="match status" value="1"/>
</dbReference>
<dbReference type="CDD" id="cd00284">
    <property type="entry name" value="Cytochrome_b_N"/>
    <property type="match status" value="1"/>
</dbReference>
<evidence type="ECO:0000256" key="6">
    <source>
        <dbReference type="ARBA" id="ARBA00022617"/>
    </source>
</evidence>
<feature type="transmembrane region" description="Helical" evidence="20">
    <location>
        <begin position="350"/>
        <end position="372"/>
    </location>
</feature>
<evidence type="ECO:0000256" key="9">
    <source>
        <dbReference type="ARBA" id="ARBA00022723"/>
    </source>
</evidence>
<evidence type="ECO:0000256" key="7">
    <source>
        <dbReference type="ARBA" id="ARBA00022660"/>
    </source>
</evidence>
<dbReference type="PANTHER" id="PTHR19271">
    <property type="entry name" value="CYTOCHROME B"/>
    <property type="match status" value="1"/>
</dbReference>
<dbReference type="CDD" id="cd00290">
    <property type="entry name" value="cytochrome_b_C"/>
    <property type="match status" value="1"/>
</dbReference>
<dbReference type="InterPro" id="IPR016174">
    <property type="entry name" value="Di-haem_cyt_TM"/>
</dbReference>
<feature type="binding site" description="axial binding residue" evidence="19">
    <location>
        <position position="83"/>
    </location>
    <ligand>
        <name>heme b</name>
        <dbReference type="ChEBI" id="CHEBI:60344"/>
        <label>b562</label>
    </ligand>
    <ligandPart>
        <name>Fe</name>
        <dbReference type="ChEBI" id="CHEBI:18248"/>
    </ligandPart>
</feature>
<feature type="transmembrane region" description="Helical" evidence="20">
    <location>
        <begin position="145"/>
        <end position="166"/>
    </location>
</feature>
<dbReference type="Pfam" id="PF00032">
    <property type="entry name" value="Cytochrom_B_C"/>
    <property type="match status" value="1"/>
</dbReference>
<comment type="subunit">
    <text evidence="3">The cytochrome bc1 complex contains 3 respiratory subunits (MT-CYB, CYC1 and UQCRFS1), 2 core proteins (UQCRC1 and UQCRC2) and probably 6 low-molecular weight proteins.</text>
</comment>
<organism evidence="23">
    <name type="scientific">Ichthyscopus lebeck</name>
    <name type="common">longnosed stargazer</name>
    <dbReference type="NCBI Taxonomy" id="270582"/>
    <lineage>
        <taxon>Eukaryota</taxon>
        <taxon>Metazoa</taxon>
        <taxon>Chordata</taxon>
        <taxon>Craniata</taxon>
        <taxon>Vertebrata</taxon>
        <taxon>Euteleostomi</taxon>
        <taxon>Actinopterygii</taxon>
        <taxon>Neopterygii</taxon>
        <taxon>Teleostei</taxon>
        <taxon>Neoteleostei</taxon>
        <taxon>Acanthomorphata</taxon>
        <taxon>Eupercaria</taxon>
        <taxon>Uranoscopiformes</taxon>
        <taxon>Uranoscopidae</taxon>
        <taxon>Ichthyscopus</taxon>
    </lineage>
</organism>
<evidence type="ECO:0000256" key="11">
    <source>
        <dbReference type="ARBA" id="ARBA00022982"/>
    </source>
</evidence>
<feature type="transmembrane region" description="Helical" evidence="20">
    <location>
        <begin position="288"/>
        <end position="307"/>
    </location>
</feature>
<feature type="transmembrane region" description="Helical" evidence="20">
    <location>
        <begin position="87"/>
        <end position="107"/>
    </location>
</feature>
<dbReference type="PROSITE" id="PS51003">
    <property type="entry name" value="CYTB_CTER"/>
    <property type="match status" value="1"/>
</dbReference>
<keyword evidence="12 20" id="KW-1133">Transmembrane helix</keyword>
<dbReference type="AlphaFoldDB" id="A0A679EPZ1"/>
<dbReference type="GO" id="GO:0006122">
    <property type="term" value="P:mitochondrial electron transport, ubiquinol to cytochrome c"/>
    <property type="evidence" value="ECO:0007669"/>
    <property type="project" value="TreeGrafter"/>
</dbReference>
<evidence type="ECO:0000256" key="16">
    <source>
        <dbReference type="ARBA" id="ARBA00023136"/>
    </source>
</evidence>
<dbReference type="InterPro" id="IPR027387">
    <property type="entry name" value="Cytb/b6-like_sf"/>
</dbReference>
<dbReference type="InterPro" id="IPR005798">
    <property type="entry name" value="Cyt_b/b6_C"/>
</dbReference>
<geneLocation type="mitochondrion" evidence="23"/>
<dbReference type="SUPFAM" id="SSF81342">
    <property type="entry name" value="Transmembrane di-heme cytochromes"/>
    <property type="match status" value="1"/>
</dbReference>
<evidence type="ECO:0000256" key="17">
    <source>
        <dbReference type="ARBA" id="ARBA00061233"/>
    </source>
</evidence>
<keyword evidence="8 20" id="KW-0812">Transmembrane</keyword>
<evidence type="ECO:0000256" key="3">
    <source>
        <dbReference type="ARBA" id="ARBA00011660"/>
    </source>
</evidence>
<dbReference type="GO" id="GO:0046872">
    <property type="term" value="F:metal ion binding"/>
    <property type="evidence" value="ECO:0007669"/>
    <property type="project" value="UniProtKB-UniRule"/>
</dbReference>
<dbReference type="InterPro" id="IPR048260">
    <property type="entry name" value="Cytochrome_b_C_euk/bac"/>
</dbReference>
<evidence type="ECO:0000256" key="2">
    <source>
        <dbReference type="ARBA" id="ARBA00004448"/>
    </source>
</evidence>
<dbReference type="GO" id="GO:0005743">
    <property type="term" value="C:mitochondrial inner membrane"/>
    <property type="evidence" value="ECO:0007669"/>
    <property type="project" value="UniProtKB-SubCell"/>
</dbReference>
<keyword evidence="11 20" id="KW-0249">Electron transport</keyword>
<evidence type="ECO:0000256" key="8">
    <source>
        <dbReference type="ARBA" id="ARBA00022692"/>
    </source>
</evidence>
<feature type="binding site" description="axial binding residue" evidence="19">
    <location>
        <position position="182"/>
    </location>
    <ligand>
        <name>heme b</name>
        <dbReference type="ChEBI" id="CHEBI:60344"/>
        <label>b562</label>
    </ligand>
    <ligandPart>
        <name>Fe</name>
        <dbReference type="ChEBI" id="CHEBI:18248"/>
    </ligandPart>
</feature>
<keyword evidence="9 19" id="KW-0479">Metal-binding</keyword>
<dbReference type="InterPro" id="IPR030689">
    <property type="entry name" value="Cytochrome_b"/>
</dbReference>
<reference evidence="23" key="1">
    <citation type="submission" date="2004-04" db="EMBL/GenBank/DDBJ databases">
        <title>The ray-finned fish phylogeny.</title>
        <authorList>
            <person name="Miya M."/>
        </authorList>
    </citation>
    <scope>NUCLEOTIDE SEQUENCE</scope>
</reference>
<feature type="binding site" evidence="18">
    <location>
        <position position="201"/>
    </location>
    <ligand>
        <name>a ubiquinone</name>
        <dbReference type="ChEBI" id="CHEBI:16389"/>
    </ligand>
</feature>
<comment type="cofactor">
    <cofactor evidence="20">
        <name>heme b</name>
        <dbReference type="ChEBI" id="CHEBI:60344"/>
    </cofactor>
    <text evidence="20">Binds 2 heme groups non-covalently.</text>
</comment>
<evidence type="ECO:0000259" key="22">
    <source>
        <dbReference type="PROSITE" id="PS51003"/>
    </source>
</evidence>
<dbReference type="FunFam" id="1.20.810.10:FF:000002">
    <property type="entry name" value="Cytochrome b"/>
    <property type="match status" value="1"/>
</dbReference>
<dbReference type="Gene3D" id="1.20.810.10">
    <property type="entry name" value="Cytochrome Bc1 Complex, Chain C"/>
    <property type="match status" value="1"/>
</dbReference>